<evidence type="ECO:0000313" key="1">
    <source>
        <dbReference type="EMBL" id="DAE30990.1"/>
    </source>
</evidence>
<reference evidence="1" key="1">
    <citation type="journal article" date="2021" name="Proc. Natl. Acad. Sci. U.S.A.">
        <title>A Catalog of Tens of Thousands of Viruses from Human Metagenomes Reveals Hidden Associations with Chronic Diseases.</title>
        <authorList>
            <person name="Tisza M.J."/>
            <person name="Buck C.B."/>
        </authorList>
    </citation>
    <scope>NUCLEOTIDE SEQUENCE</scope>
    <source>
        <strain evidence="1">CtML55</strain>
    </source>
</reference>
<sequence>MILEIKYLLFNLSNKSMLIAECTPYLSTN</sequence>
<accession>A0A8S5RHW9</accession>
<dbReference type="EMBL" id="BK059105">
    <property type="protein sequence ID" value="DAE30990.1"/>
    <property type="molecule type" value="Genomic_DNA"/>
</dbReference>
<protein>
    <submittedName>
        <fullName evidence="1">Uncharacterized protein</fullName>
    </submittedName>
</protein>
<name>A0A8S5RHW9_9VIRU</name>
<organism evidence="1">
    <name type="scientific">virus sp. ctML55</name>
    <dbReference type="NCBI Taxonomy" id="2827627"/>
    <lineage>
        <taxon>Viruses</taxon>
    </lineage>
</organism>
<proteinExistence type="predicted"/>